<dbReference type="GO" id="GO:0005737">
    <property type="term" value="C:cytoplasm"/>
    <property type="evidence" value="ECO:0007669"/>
    <property type="project" value="TreeGrafter"/>
</dbReference>
<keyword evidence="5" id="KW-1185">Reference proteome</keyword>
<keyword evidence="2" id="KW-0378">Hydrolase</keyword>
<organism evidence="4 5">
    <name type="scientific">Cobetia crustatorum</name>
    <dbReference type="NCBI Taxonomy" id="553385"/>
    <lineage>
        <taxon>Bacteria</taxon>
        <taxon>Pseudomonadati</taxon>
        <taxon>Pseudomonadota</taxon>
        <taxon>Gammaproteobacteria</taxon>
        <taxon>Oceanospirillales</taxon>
        <taxon>Halomonadaceae</taxon>
        <taxon>Cobetia</taxon>
    </lineage>
</organism>
<dbReference type="PANTHER" id="PTHR11845">
    <property type="entry name" value="5'-DEOXYNUCLEOTIDASE HDDC2"/>
    <property type="match status" value="1"/>
</dbReference>
<evidence type="ECO:0000259" key="3">
    <source>
        <dbReference type="Pfam" id="PF13023"/>
    </source>
</evidence>
<dbReference type="OrthoDB" id="9796032at2"/>
<comment type="caution">
    <text evidence="4">The sequence shown here is derived from an EMBL/GenBank/DDBJ whole genome shotgun (WGS) entry which is preliminary data.</text>
</comment>
<proteinExistence type="predicted"/>
<dbReference type="SUPFAM" id="SSF109604">
    <property type="entry name" value="HD-domain/PDEase-like"/>
    <property type="match status" value="1"/>
</dbReference>
<dbReference type="InterPro" id="IPR006674">
    <property type="entry name" value="HD_domain"/>
</dbReference>
<evidence type="ECO:0000313" key="4">
    <source>
        <dbReference type="EMBL" id="TVU71389.1"/>
    </source>
</evidence>
<dbReference type="PANTHER" id="PTHR11845:SF13">
    <property type="entry name" value="5'-DEOXYNUCLEOTIDASE HDDC2"/>
    <property type="match status" value="1"/>
</dbReference>
<evidence type="ECO:0000256" key="2">
    <source>
        <dbReference type="ARBA" id="ARBA00022801"/>
    </source>
</evidence>
<gene>
    <name evidence="4" type="ORF">FQP86_06425</name>
</gene>
<dbReference type="Gene3D" id="1.10.3210.10">
    <property type="entry name" value="Hypothetical protein af1432"/>
    <property type="match status" value="1"/>
</dbReference>
<dbReference type="InterPro" id="IPR039356">
    <property type="entry name" value="YfbR/HDDC2"/>
</dbReference>
<protein>
    <submittedName>
        <fullName evidence="4">HD domain-containing protein</fullName>
    </submittedName>
</protein>
<dbReference type="AlphaFoldDB" id="A0A558HQI3"/>
<dbReference type="GO" id="GO:0046872">
    <property type="term" value="F:metal ion binding"/>
    <property type="evidence" value="ECO:0007669"/>
    <property type="project" value="UniProtKB-KW"/>
</dbReference>
<dbReference type="GO" id="GO:0002953">
    <property type="term" value="F:5'-deoxynucleotidase activity"/>
    <property type="evidence" value="ECO:0007669"/>
    <property type="project" value="InterPro"/>
</dbReference>
<dbReference type="EMBL" id="VNFH01000004">
    <property type="protein sequence ID" value="TVU71389.1"/>
    <property type="molecule type" value="Genomic_DNA"/>
</dbReference>
<sequence>MQATVLDKQLSFLREIDRLKTVVRQSPLLDNSRKENSAEHSWHLAMYALLLNEYAGGSVNTHRVVQMLLLHDVVEIDAGDFPIHDESSSNSQAEEESEAAKRLFGLLPQQQGNEFLALWREFESAETEDAKFAKALDRFQPLLVNVFTSGGTWKENDVSLEQVFSRYGPVIQRGAPLLWDVCEQWVTQHFSEQASRASGLQKGDKE</sequence>
<evidence type="ECO:0000256" key="1">
    <source>
        <dbReference type="ARBA" id="ARBA00022723"/>
    </source>
</evidence>
<dbReference type="STRING" id="553385.GCA_000591415_03521"/>
<evidence type="ECO:0000313" key="5">
    <source>
        <dbReference type="Proteomes" id="UP000319941"/>
    </source>
</evidence>
<accession>A0A558HQI3</accession>
<name>A0A558HQI3_9GAMM</name>
<feature type="domain" description="HD" evidence="3">
    <location>
        <begin position="16"/>
        <end position="179"/>
    </location>
</feature>
<keyword evidence="1" id="KW-0479">Metal-binding</keyword>
<reference evidence="4 5" key="1">
    <citation type="submission" date="2019-07" db="EMBL/GenBank/DDBJ databases">
        <title>Diversity of Bacteria from Kongsfjorden, Arctic.</title>
        <authorList>
            <person name="Yu Y."/>
        </authorList>
    </citation>
    <scope>NUCLEOTIDE SEQUENCE [LARGE SCALE GENOMIC DNA]</scope>
    <source>
        <strain evidence="4 5">SM1923</strain>
    </source>
</reference>
<dbReference type="Pfam" id="PF13023">
    <property type="entry name" value="HD_3"/>
    <property type="match status" value="1"/>
</dbReference>
<dbReference type="Proteomes" id="UP000319941">
    <property type="component" value="Unassembled WGS sequence"/>
</dbReference>